<accession>A0A8X6UX46</accession>
<dbReference type="SUPFAM" id="SSF46785">
    <property type="entry name" value="Winged helix' DNA-binding domain"/>
    <property type="match status" value="1"/>
</dbReference>
<sequence length="214" mass="25565">MERKRHEDMAPHQRTRLLQDFLIPHLNMGTFREKLHWVNPEEGTFKILWKHQSSSRFRSEDSVVYMEWAKAKRLWDPSDKRSPTIAKQRLRAALLKLRNVRCTRRENEYRIYKIEPTLDLNVTDHHAHYPIIHSNQSFHISAGNHSDSYSTDESNHSYEINIGNHPDSYVNYYRNAVPNTTEEQFTDVNEEYLESDNFIEQVLNANLFNYFPQT</sequence>
<dbReference type="PROSITE" id="PS51507">
    <property type="entry name" value="IRF_2"/>
    <property type="match status" value="1"/>
</dbReference>
<dbReference type="EMBL" id="BMAW01039990">
    <property type="protein sequence ID" value="GFU57945.1"/>
    <property type="molecule type" value="Genomic_DNA"/>
</dbReference>
<dbReference type="InterPro" id="IPR036390">
    <property type="entry name" value="WH_DNA-bd_sf"/>
</dbReference>
<dbReference type="PANTHER" id="PTHR11949:SF17">
    <property type="entry name" value="IRF TRYPTOPHAN PENTAD REPEAT DOMAIN-CONTAINING PROTEIN"/>
    <property type="match status" value="1"/>
</dbReference>
<evidence type="ECO:0000259" key="1">
    <source>
        <dbReference type="PROSITE" id="PS51507"/>
    </source>
</evidence>
<dbReference type="SMART" id="SM00348">
    <property type="entry name" value="IRF"/>
    <property type="match status" value="1"/>
</dbReference>
<feature type="domain" description="IRF tryptophan pentad repeat" evidence="1">
    <location>
        <begin position="15"/>
        <end position="116"/>
    </location>
</feature>
<organism evidence="2 3">
    <name type="scientific">Nephila pilipes</name>
    <name type="common">Giant wood spider</name>
    <name type="synonym">Nephila maculata</name>
    <dbReference type="NCBI Taxonomy" id="299642"/>
    <lineage>
        <taxon>Eukaryota</taxon>
        <taxon>Metazoa</taxon>
        <taxon>Ecdysozoa</taxon>
        <taxon>Arthropoda</taxon>
        <taxon>Chelicerata</taxon>
        <taxon>Arachnida</taxon>
        <taxon>Araneae</taxon>
        <taxon>Araneomorphae</taxon>
        <taxon>Entelegynae</taxon>
        <taxon>Araneoidea</taxon>
        <taxon>Nephilidae</taxon>
        <taxon>Nephila</taxon>
    </lineage>
</organism>
<dbReference type="GO" id="GO:0005634">
    <property type="term" value="C:nucleus"/>
    <property type="evidence" value="ECO:0007669"/>
    <property type="project" value="TreeGrafter"/>
</dbReference>
<protein>
    <submittedName>
        <fullName evidence="2">IRF tryptophan pentad repeat domain-containing protein</fullName>
    </submittedName>
</protein>
<dbReference type="Pfam" id="PF00605">
    <property type="entry name" value="IRF"/>
    <property type="match status" value="1"/>
</dbReference>
<gene>
    <name evidence="2" type="primary">AVEN_80679_1</name>
    <name evidence="2" type="ORF">NPIL_516301</name>
</gene>
<dbReference type="GO" id="GO:0000978">
    <property type="term" value="F:RNA polymerase II cis-regulatory region sequence-specific DNA binding"/>
    <property type="evidence" value="ECO:0007669"/>
    <property type="project" value="TreeGrafter"/>
</dbReference>
<keyword evidence="3" id="KW-1185">Reference proteome</keyword>
<dbReference type="OrthoDB" id="5958224at2759"/>
<dbReference type="PANTHER" id="PTHR11949">
    <property type="entry name" value="INTERFERON REGULATORY FACTOR"/>
    <property type="match status" value="1"/>
</dbReference>
<evidence type="ECO:0000313" key="2">
    <source>
        <dbReference type="EMBL" id="GFU57945.1"/>
    </source>
</evidence>
<reference evidence="2" key="1">
    <citation type="submission" date="2020-08" db="EMBL/GenBank/DDBJ databases">
        <title>Multicomponent nature underlies the extraordinary mechanical properties of spider dragline silk.</title>
        <authorList>
            <person name="Kono N."/>
            <person name="Nakamura H."/>
            <person name="Mori M."/>
            <person name="Yoshida Y."/>
            <person name="Ohtoshi R."/>
            <person name="Malay A.D."/>
            <person name="Moran D.A.P."/>
            <person name="Tomita M."/>
            <person name="Numata K."/>
            <person name="Arakawa K."/>
        </authorList>
    </citation>
    <scope>NUCLEOTIDE SEQUENCE</scope>
</reference>
<dbReference type="InterPro" id="IPR036388">
    <property type="entry name" value="WH-like_DNA-bd_sf"/>
</dbReference>
<dbReference type="GO" id="GO:0000981">
    <property type="term" value="F:DNA-binding transcription factor activity, RNA polymerase II-specific"/>
    <property type="evidence" value="ECO:0007669"/>
    <property type="project" value="TreeGrafter"/>
</dbReference>
<evidence type="ECO:0000313" key="3">
    <source>
        <dbReference type="Proteomes" id="UP000887013"/>
    </source>
</evidence>
<name>A0A8X6UX46_NEPPI</name>
<dbReference type="Gene3D" id="1.10.10.10">
    <property type="entry name" value="Winged helix-like DNA-binding domain superfamily/Winged helix DNA-binding domain"/>
    <property type="match status" value="1"/>
</dbReference>
<dbReference type="AlphaFoldDB" id="A0A8X6UX46"/>
<comment type="caution">
    <text evidence="2">The sequence shown here is derived from an EMBL/GenBank/DDBJ whole genome shotgun (WGS) entry which is preliminary data.</text>
</comment>
<dbReference type="Proteomes" id="UP000887013">
    <property type="component" value="Unassembled WGS sequence"/>
</dbReference>
<proteinExistence type="predicted"/>
<dbReference type="InterPro" id="IPR001346">
    <property type="entry name" value="Interferon_reg_fact_DNA-bd_dom"/>
</dbReference>